<feature type="domain" description="MacB-like periplasmic core" evidence="2">
    <location>
        <begin position="104"/>
        <end position="220"/>
    </location>
</feature>
<dbReference type="Proteomes" id="UP000198926">
    <property type="component" value="Unassembled WGS sequence"/>
</dbReference>
<keyword evidence="4" id="KW-1185">Reference proteome</keyword>
<evidence type="ECO:0000313" key="4">
    <source>
        <dbReference type="Proteomes" id="UP000198926"/>
    </source>
</evidence>
<name>A0A1I6MYY0_9RHOB</name>
<dbReference type="RefSeq" id="WP_090209564.1">
    <property type="nucleotide sequence ID" value="NZ_FOZM01000003.1"/>
</dbReference>
<dbReference type="InterPro" id="IPR050250">
    <property type="entry name" value="Macrolide_Exporter_MacB"/>
</dbReference>
<dbReference type="PANTHER" id="PTHR30572">
    <property type="entry name" value="MEMBRANE COMPONENT OF TRANSPORTER-RELATED"/>
    <property type="match status" value="1"/>
</dbReference>
<keyword evidence="1" id="KW-0472">Membrane</keyword>
<dbReference type="GO" id="GO:0005886">
    <property type="term" value="C:plasma membrane"/>
    <property type="evidence" value="ECO:0007669"/>
    <property type="project" value="TreeGrafter"/>
</dbReference>
<evidence type="ECO:0000313" key="3">
    <source>
        <dbReference type="EMBL" id="SFS20915.1"/>
    </source>
</evidence>
<feature type="transmembrane region" description="Helical" evidence="1">
    <location>
        <begin position="306"/>
        <end position="327"/>
    </location>
</feature>
<sequence>MNALYLAFAYLRYHWARSLILTLVAALILFVPVATQILLSTSERSLLARGDATPLLLGSRGSQLDLTMAALYFSDEKPDPVTMEAVESVWDSGLGIPIPVHTAFASSGFRIVGTTLDYFDFRNLQIAYGRGLSVLGDAVIGADVAATLGKGVGDTLVSSPENLFDLDGVYPLEMPIVGVLAATNTPDDQAIFVDIKTAWVIQGIGHGHEDVVTVAEIAAGSEAVANAAVVQYQRITPENIDTFHFHGSQDDFPTSAVIVVPNDTRAATILKGRYLDGENPVQLIEPAGVIQGLVDRIFRIKSLLDAVTTIIAIAAFAAIGLAVFLSYRLRAREIATAVKLGARKGMVLRLLSAETITLLSISIIIAAIGASLVAQNAESWVGWLLSLGA</sequence>
<dbReference type="EMBL" id="FOZM01000003">
    <property type="protein sequence ID" value="SFS20915.1"/>
    <property type="molecule type" value="Genomic_DNA"/>
</dbReference>
<proteinExistence type="predicted"/>
<accession>A0A1I6MYY0</accession>
<feature type="transmembrane region" description="Helical" evidence="1">
    <location>
        <begin position="348"/>
        <end position="374"/>
    </location>
</feature>
<dbReference type="GO" id="GO:0022857">
    <property type="term" value="F:transmembrane transporter activity"/>
    <property type="evidence" value="ECO:0007669"/>
    <property type="project" value="TreeGrafter"/>
</dbReference>
<dbReference type="AlphaFoldDB" id="A0A1I6MYY0"/>
<evidence type="ECO:0000259" key="2">
    <source>
        <dbReference type="Pfam" id="PF12704"/>
    </source>
</evidence>
<dbReference type="Pfam" id="PF12704">
    <property type="entry name" value="MacB_PCD"/>
    <property type="match status" value="1"/>
</dbReference>
<organism evidence="3 4">
    <name type="scientific">Yoonia litorea</name>
    <dbReference type="NCBI Taxonomy" id="1123755"/>
    <lineage>
        <taxon>Bacteria</taxon>
        <taxon>Pseudomonadati</taxon>
        <taxon>Pseudomonadota</taxon>
        <taxon>Alphaproteobacteria</taxon>
        <taxon>Rhodobacterales</taxon>
        <taxon>Paracoccaceae</taxon>
        <taxon>Yoonia</taxon>
    </lineage>
</organism>
<gene>
    <name evidence="3" type="ORF">SAMN05444714_2674</name>
</gene>
<evidence type="ECO:0000256" key="1">
    <source>
        <dbReference type="SAM" id="Phobius"/>
    </source>
</evidence>
<dbReference type="InterPro" id="IPR025857">
    <property type="entry name" value="MacB_PCD"/>
</dbReference>
<protein>
    <submittedName>
        <fullName evidence="3">Putative ABC transport system permease protein</fullName>
    </submittedName>
</protein>
<reference evidence="3 4" key="1">
    <citation type="submission" date="2016-10" db="EMBL/GenBank/DDBJ databases">
        <authorList>
            <person name="de Groot N.N."/>
        </authorList>
    </citation>
    <scope>NUCLEOTIDE SEQUENCE [LARGE SCALE GENOMIC DNA]</scope>
    <source>
        <strain evidence="3 4">DSM 29433</strain>
    </source>
</reference>
<dbReference type="PANTHER" id="PTHR30572:SF4">
    <property type="entry name" value="ABC TRANSPORTER PERMEASE YTRF"/>
    <property type="match status" value="1"/>
</dbReference>
<keyword evidence="1" id="KW-0812">Transmembrane</keyword>
<dbReference type="OrthoDB" id="9784014at2"/>
<keyword evidence="1" id="KW-1133">Transmembrane helix</keyword>
<dbReference type="STRING" id="1123755.SAMN05444714_2674"/>